<evidence type="ECO:0000313" key="9">
    <source>
        <dbReference type="Proteomes" id="UP001138500"/>
    </source>
</evidence>
<dbReference type="GO" id="GO:0005462">
    <property type="term" value="F:UDP-N-acetylglucosamine transmembrane transporter activity"/>
    <property type="evidence" value="ECO:0007669"/>
    <property type="project" value="TreeGrafter"/>
</dbReference>
<keyword evidence="2" id="KW-0813">Transport</keyword>
<evidence type="ECO:0000256" key="2">
    <source>
        <dbReference type="ARBA" id="ARBA00022448"/>
    </source>
</evidence>
<feature type="transmembrane region" description="Helical" evidence="7">
    <location>
        <begin position="76"/>
        <end position="94"/>
    </location>
</feature>
<keyword evidence="9" id="KW-1185">Reference proteome</keyword>
<organism evidence="8 9">
    <name type="scientific">Teratosphaeria destructans</name>
    <dbReference type="NCBI Taxonomy" id="418781"/>
    <lineage>
        <taxon>Eukaryota</taxon>
        <taxon>Fungi</taxon>
        <taxon>Dikarya</taxon>
        <taxon>Ascomycota</taxon>
        <taxon>Pezizomycotina</taxon>
        <taxon>Dothideomycetes</taxon>
        <taxon>Dothideomycetidae</taxon>
        <taxon>Mycosphaerellales</taxon>
        <taxon>Teratosphaeriaceae</taxon>
        <taxon>Teratosphaeria</taxon>
    </lineage>
</organism>
<comment type="caution">
    <text evidence="8">The sequence shown here is derived from an EMBL/GenBank/DDBJ whole genome shotgun (WGS) entry which is preliminary data.</text>
</comment>
<feature type="transmembrane region" description="Helical" evidence="7">
    <location>
        <begin position="127"/>
        <end position="146"/>
    </location>
</feature>
<evidence type="ECO:0000256" key="5">
    <source>
        <dbReference type="ARBA" id="ARBA00022989"/>
    </source>
</evidence>
<evidence type="ECO:0000256" key="1">
    <source>
        <dbReference type="ARBA" id="ARBA00004127"/>
    </source>
</evidence>
<name>A0A9W7SQC1_9PEZI</name>
<evidence type="ECO:0000256" key="7">
    <source>
        <dbReference type="SAM" id="Phobius"/>
    </source>
</evidence>
<protein>
    <submittedName>
        <fullName evidence="8">UDP-N-acetylglucosamine transporter yea4-like</fullName>
    </submittedName>
</protein>
<dbReference type="PANTHER" id="PTHR10778">
    <property type="entry name" value="SOLUTE CARRIER FAMILY 35 MEMBER B"/>
    <property type="match status" value="1"/>
</dbReference>
<reference evidence="8 9" key="1">
    <citation type="journal article" date="2018" name="IMA Fungus">
        <title>IMA Genome-F 10: Nine draft genome sequences of Claviceps purpurea s.lat., including C. arundinis, C. humidiphila, and C. cf. spartinae, pseudomolecules for the pitch canker pathogen Fusarium circinatum, draft genome of Davidsoniella eucalypti, Grosmannia galeiformis, Quambalaria eucalypti, and Teratosphaeria destructans.</title>
        <authorList>
            <person name="Wingfield B.D."/>
            <person name="Liu M."/>
            <person name="Nguyen H.D."/>
            <person name="Lane F.A."/>
            <person name="Morgan S.W."/>
            <person name="De Vos L."/>
            <person name="Wilken P.M."/>
            <person name="Duong T.A."/>
            <person name="Aylward J."/>
            <person name="Coetzee M.P."/>
            <person name="Dadej K."/>
            <person name="De Beer Z.W."/>
            <person name="Findlay W."/>
            <person name="Havenga M."/>
            <person name="Kolarik M."/>
            <person name="Menzies J.G."/>
            <person name="Naidoo K."/>
            <person name="Pochopski O."/>
            <person name="Shoukouhi P."/>
            <person name="Santana Q.C."/>
            <person name="Seifert K.A."/>
            <person name="Soal N."/>
            <person name="Steenkamp E.T."/>
            <person name="Tatham C.T."/>
            <person name="van der Nest M.A."/>
            <person name="Wingfield M.J."/>
        </authorList>
    </citation>
    <scope>NUCLEOTIDE SEQUENCE [LARGE SCALE GENOMIC DNA]</scope>
    <source>
        <strain evidence="8">CMW44962</strain>
    </source>
</reference>
<evidence type="ECO:0000256" key="3">
    <source>
        <dbReference type="ARBA" id="ARBA00022597"/>
    </source>
</evidence>
<feature type="transmembrane region" description="Helical" evidence="7">
    <location>
        <begin position="272"/>
        <end position="293"/>
    </location>
</feature>
<dbReference type="InterPro" id="IPR013657">
    <property type="entry name" value="SCL35B1-4/HUT1"/>
</dbReference>
<reference evidence="8 9" key="2">
    <citation type="journal article" date="2021" name="Curr. Genet.">
        <title>Genetic response to nitrogen starvation in the aggressive Eucalyptus foliar pathogen Teratosphaeria destructans.</title>
        <authorList>
            <person name="Havenga M."/>
            <person name="Wingfield B.D."/>
            <person name="Wingfield M.J."/>
            <person name="Dreyer L.L."/>
            <person name="Roets F."/>
            <person name="Aylward J."/>
        </authorList>
    </citation>
    <scope>NUCLEOTIDE SEQUENCE [LARGE SCALE GENOMIC DNA]</scope>
    <source>
        <strain evidence="8">CMW44962</strain>
    </source>
</reference>
<keyword evidence="6 7" id="KW-0472">Membrane</keyword>
<accession>A0A9W7SQC1</accession>
<keyword evidence="4 7" id="KW-0812">Transmembrane</keyword>
<gene>
    <name evidence="8" type="ORF">Tdes44962_MAKER10003</name>
</gene>
<proteinExistence type="predicted"/>
<dbReference type="PANTHER" id="PTHR10778:SF4">
    <property type="entry name" value="NUCLEOTIDE SUGAR TRANSPORTER SLC35B4"/>
    <property type="match status" value="1"/>
</dbReference>
<sequence length="372" mass="40251">MTPVLGQFGTIVLLIFGGGDLSRQGPWLSRPRSEPSSGLLITFWQFLFTTLASAPTQLSAKGPYGLRPSRVPISRWAVIAAMFFTINMLNNWAFAFDVSVPVHIILRSFGSVTTMLAGFVRGKRYSFLQVFSVVLLTAGVLVSAWADSESKGKSMSLETAASASRFATGLGILLLAQLLSAYQGAFVEDTYSMYQADWTENLFYSHIFSLPMFLPLSLSLQQQYASLAATGPLDLDKAARLSREDGLWSRAPPDAVLGTSLRSLIESLPRGVLFLLVNAVTQLACISGVNLLAAKSSAVTVTIVLNVRKLVSFIFSTILFGHHLSAKMILGSALVFGSGALYGWESTWRLPRERRRKAVQGGGPGNGTVKRG</sequence>
<feature type="transmembrane region" description="Helical" evidence="7">
    <location>
        <begin position="100"/>
        <end position="120"/>
    </location>
</feature>
<dbReference type="GO" id="GO:0005464">
    <property type="term" value="F:UDP-xylose transmembrane transporter activity"/>
    <property type="evidence" value="ECO:0007669"/>
    <property type="project" value="TreeGrafter"/>
</dbReference>
<keyword evidence="5 7" id="KW-1133">Transmembrane helix</keyword>
<dbReference type="AlphaFoldDB" id="A0A9W7SQC1"/>
<comment type="subcellular location">
    <subcellularLocation>
        <location evidence="1">Endomembrane system</location>
        <topology evidence="1">Multi-pass membrane protein</topology>
    </subcellularLocation>
</comment>
<feature type="transmembrane region" description="Helical" evidence="7">
    <location>
        <begin position="166"/>
        <end position="187"/>
    </location>
</feature>
<feature type="transmembrane region" description="Helical" evidence="7">
    <location>
        <begin position="299"/>
        <end position="321"/>
    </location>
</feature>
<dbReference type="Proteomes" id="UP001138500">
    <property type="component" value="Unassembled WGS sequence"/>
</dbReference>
<evidence type="ECO:0000256" key="6">
    <source>
        <dbReference type="ARBA" id="ARBA00023136"/>
    </source>
</evidence>
<dbReference type="GO" id="GO:0000139">
    <property type="term" value="C:Golgi membrane"/>
    <property type="evidence" value="ECO:0007669"/>
    <property type="project" value="TreeGrafter"/>
</dbReference>
<dbReference type="GO" id="GO:0005789">
    <property type="term" value="C:endoplasmic reticulum membrane"/>
    <property type="evidence" value="ECO:0007669"/>
    <property type="project" value="TreeGrafter"/>
</dbReference>
<evidence type="ECO:0000313" key="8">
    <source>
        <dbReference type="EMBL" id="KAH9826646.1"/>
    </source>
</evidence>
<keyword evidence="3" id="KW-0762">Sugar transport</keyword>
<dbReference type="Pfam" id="PF08449">
    <property type="entry name" value="UAA"/>
    <property type="match status" value="1"/>
</dbReference>
<dbReference type="EMBL" id="RIBY02001970">
    <property type="protein sequence ID" value="KAH9826646.1"/>
    <property type="molecule type" value="Genomic_DNA"/>
</dbReference>
<evidence type="ECO:0000256" key="4">
    <source>
        <dbReference type="ARBA" id="ARBA00022692"/>
    </source>
</evidence>
<dbReference type="OrthoDB" id="999962at2759"/>